<organism evidence="2 3">
    <name type="scientific">Sinimarinibacterium flocculans</name>
    <dbReference type="NCBI Taxonomy" id="985250"/>
    <lineage>
        <taxon>Bacteria</taxon>
        <taxon>Pseudomonadati</taxon>
        <taxon>Pseudomonadota</taxon>
        <taxon>Gammaproteobacteria</taxon>
        <taxon>Nevskiales</taxon>
        <taxon>Nevskiaceae</taxon>
        <taxon>Sinimarinibacterium</taxon>
    </lineage>
</organism>
<reference evidence="2 3" key="1">
    <citation type="submission" date="2018-04" db="EMBL/GenBank/DDBJ databases">
        <title>Genomic Encyclopedia of Type Strains, Phase IV (KMG-IV): sequencing the most valuable type-strain genomes for metagenomic binning, comparative biology and taxonomic classification.</title>
        <authorList>
            <person name="Goeker M."/>
        </authorList>
    </citation>
    <scope>NUCLEOTIDE SEQUENCE [LARGE SCALE GENOMIC DNA]</scope>
    <source>
        <strain evidence="2 3">DSM 104150</strain>
    </source>
</reference>
<dbReference type="OrthoDB" id="6074736at2"/>
<evidence type="ECO:0000256" key="1">
    <source>
        <dbReference type="SAM" id="SignalP"/>
    </source>
</evidence>
<dbReference type="AlphaFoldDB" id="A0A318E2X8"/>
<gene>
    <name evidence="2" type="ORF">C8D93_110153</name>
</gene>
<dbReference type="PROSITE" id="PS51257">
    <property type="entry name" value="PROKAR_LIPOPROTEIN"/>
    <property type="match status" value="1"/>
</dbReference>
<proteinExistence type="predicted"/>
<keyword evidence="3" id="KW-1185">Reference proteome</keyword>
<sequence>MKPVVSFRPAVIAIGAALLGACAGTPPAPSFDPQSDIRAQAATFIATNKDAKKMGDAGRGAVLACNVMFAHRAAAHAGTGGGLFDHSGKTRAEAKVSVFYTLVGLTEADYQRMTDAICARAEQQLVAQGFQLVPRAELESSPQYQALRAAGRDTPYDFKPPNGDSKARYMVYSAGGATLYDARYIGAVSGLGQALKAAKGTSADQMATSVMDGFGADGISINLLVDFAQLQSSGASKTWQLAAVDKAEVSGEVGLSISGDVSFRLARHLDCWDRFGKRECMVKNGNTPMFSSKMPVLMREPFYESVENTTTTGDKATAVLTKGLAILSAMGGVSSTSYDTTRYEVRVNPAQFGETAVTGAERFVDMALITASATR</sequence>
<comment type="caution">
    <text evidence="2">The sequence shown here is derived from an EMBL/GenBank/DDBJ whole genome shotgun (WGS) entry which is preliminary data.</text>
</comment>
<evidence type="ECO:0000313" key="2">
    <source>
        <dbReference type="EMBL" id="PXV65335.1"/>
    </source>
</evidence>
<keyword evidence="1" id="KW-0732">Signal</keyword>
<name>A0A318E2X8_9GAMM</name>
<evidence type="ECO:0008006" key="4">
    <source>
        <dbReference type="Google" id="ProtNLM"/>
    </source>
</evidence>
<evidence type="ECO:0000313" key="3">
    <source>
        <dbReference type="Proteomes" id="UP000248330"/>
    </source>
</evidence>
<dbReference type="EMBL" id="QICN01000010">
    <property type="protein sequence ID" value="PXV65335.1"/>
    <property type="molecule type" value="Genomic_DNA"/>
</dbReference>
<accession>A0A318E2X8</accession>
<dbReference type="RefSeq" id="WP_110266366.1">
    <property type="nucleotide sequence ID" value="NZ_CAKZQT010000018.1"/>
</dbReference>
<feature type="chain" id="PRO_5016259132" description="Lipoprotein" evidence="1">
    <location>
        <begin position="24"/>
        <end position="375"/>
    </location>
</feature>
<protein>
    <recommendedName>
        <fullName evidence="4">Lipoprotein</fullName>
    </recommendedName>
</protein>
<feature type="signal peptide" evidence="1">
    <location>
        <begin position="1"/>
        <end position="23"/>
    </location>
</feature>
<dbReference type="Proteomes" id="UP000248330">
    <property type="component" value="Unassembled WGS sequence"/>
</dbReference>